<comment type="caution">
    <text evidence="2">The sequence shown here is derived from an EMBL/GenBank/DDBJ whole genome shotgun (WGS) entry which is preliminary data.</text>
</comment>
<name>A0ABS0IMT2_9BACT</name>
<feature type="signal peptide" evidence="1">
    <location>
        <begin position="1"/>
        <end position="37"/>
    </location>
</feature>
<gene>
    <name evidence="2" type="ORF">I2I05_19930</name>
</gene>
<evidence type="ECO:0000313" key="2">
    <source>
        <dbReference type="EMBL" id="MBF9239673.1"/>
    </source>
</evidence>
<protein>
    <recommendedName>
        <fullName evidence="4">IPT/TIG domain-containing protein</fullName>
    </recommendedName>
</protein>
<keyword evidence="3" id="KW-1185">Reference proteome</keyword>
<sequence>MEISYSNAFINRTQHPWHLLCLLGLLGCLLASLEAQAQSITLQAALGNMLPLQDFGSVQVNRTSSQQSFLVSGANLTGAVTLNTAEGFEIRTGGNSFSTNAIVLSPTGGNLGSTAIDVRFAPVPSGTRPDGSGTYADNLLALTPSGTGTVSQSVALAGTGQATPTSAYVYVDPASLAFGTVSQTRTPVACSGIINYCPPAVTACTFH</sequence>
<dbReference type="EMBL" id="JADQDQ010000015">
    <property type="protein sequence ID" value="MBF9239673.1"/>
    <property type="molecule type" value="Genomic_DNA"/>
</dbReference>
<evidence type="ECO:0000313" key="3">
    <source>
        <dbReference type="Proteomes" id="UP000597617"/>
    </source>
</evidence>
<evidence type="ECO:0000256" key="1">
    <source>
        <dbReference type="SAM" id="SignalP"/>
    </source>
</evidence>
<evidence type="ECO:0008006" key="4">
    <source>
        <dbReference type="Google" id="ProtNLM"/>
    </source>
</evidence>
<feature type="chain" id="PRO_5045676357" description="IPT/TIG domain-containing protein" evidence="1">
    <location>
        <begin position="38"/>
        <end position="207"/>
    </location>
</feature>
<keyword evidence="1" id="KW-0732">Signal</keyword>
<reference evidence="2 3" key="1">
    <citation type="submission" date="2020-11" db="EMBL/GenBank/DDBJ databases">
        <authorList>
            <person name="Kim M.K."/>
        </authorList>
    </citation>
    <scope>NUCLEOTIDE SEQUENCE [LARGE SCALE GENOMIC DNA]</scope>
    <source>
        <strain evidence="2 3">BT683</strain>
    </source>
</reference>
<organism evidence="2 3">
    <name type="scientific">Hymenobacter jeongseonensis</name>
    <dbReference type="NCBI Taxonomy" id="2791027"/>
    <lineage>
        <taxon>Bacteria</taxon>
        <taxon>Pseudomonadati</taxon>
        <taxon>Bacteroidota</taxon>
        <taxon>Cytophagia</taxon>
        <taxon>Cytophagales</taxon>
        <taxon>Hymenobacteraceae</taxon>
        <taxon>Hymenobacter</taxon>
    </lineage>
</organism>
<dbReference type="Proteomes" id="UP000597617">
    <property type="component" value="Unassembled WGS sequence"/>
</dbReference>
<accession>A0ABS0IMT2</accession>
<proteinExistence type="predicted"/>
<dbReference type="RefSeq" id="WP_196284023.1">
    <property type="nucleotide sequence ID" value="NZ_JADQDQ010000015.1"/>
</dbReference>